<gene>
    <name evidence="4" type="ORF">TL16_g02667</name>
</gene>
<dbReference type="EMBL" id="BLQM01000066">
    <property type="protein sequence ID" value="GMH58702.1"/>
    <property type="molecule type" value="Genomic_DNA"/>
</dbReference>
<dbReference type="PANTHER" id="PTHR13027:SF7">
    <property type="entry name" value="VACUOLAR FUSION PROTEIN MON1 HOMOLOG"/>
    <property type="match status" value="1"/>
</dbReference>
<dbReference type="GO" id="GO:0006623">
    <property type="term" value="P:protein targeting to vacuole"/>
    <property type="evidence" value="ECO:0007669"/>
    <property type="project" value="InterPro"/>
</dbReference>
<dbReference type="InterPro" id="IPR043971">
    <property type="entry name" value="FUZ/MON1/HPS1_longin_2"/>
</dbReference>
<feature type="domain" description="FUZ/MON1/HPS1 second Longin" evidence="3">
    <location>
        <begin position="195"/>
        <end position="296"/>
    </location>
</feature>
<proteinExistence type="predicted"/>
<evidence type="ECO:0008006" key="6">
    <source>
        <dbReference type="Google" id="ProtNLM"/>
    </source>
</evidence>
<reference evidence="5" key="1">
    <citation type="journal article" date="2023" name="Commun. Biol.">
        <title>Genome analysis of Parmales, the sister group of diatoms, reveals the evolutionary specialization of diatoms from phago-mixotrophs to photoautotrophs.</title>
        <authorList>
            <person name="Ban H."/>
            <person name="Sato S."/>
            <person name="Yoshikawa S."/>
            <person name="Yamada K."/>
            <person name="Nakamura Y."/>
            <person name="Ichinomiya M."/>
            <person name="Sato N."/>
            <person name="Blanc-Mathieu R."/>
            <person name="Endo H."/>
            <person name="Kuwata A."/>
            <person name="Ogata H."/>
        </authorList>
    </citation>
    <scope>NUCLEOTIDE SEQUENCE [LARGE SCALE GENOMIC DNA]</scope>
</reference>
<dbReference type="Pfam" id="PF19036">
    <property type="entry name" value="Fuz_longin_1"/>
    <property type="match status" value="1"/>
</dbReference>
<evidence type="ECO:0000256" key="1">
    <source>
        <dbReference type="SAM" id="MobiDB-lite"/>
    </source>
</evidence>
<evidence type="ECO:0000259" key="2">
    <source>
        <dbReference type="Pfam" id="PF19036"/>
    </source>
</evidence>
<evidence type="ECO:0000313" key="4">
    <source>
        <dbReference type="EMBL" id="GMH58702.1"/>
    </source>
</evidence>
<dbReference type="Pfam" id="PF19037">
    <property type="entry name" value="Fuz_longin_2"/>
    <property type="match status" value="1"/>
</dbReference>
<organism evidence="4 5">
    <name type="scientific">Triparma laevis f. inornata</name>
    <dbReference type="NCBI Taxonomy" id="1714386"/>
    <lineage>
        <taxon>Eukaryota</taxon>
        <taxon>Sar</taxon>
        <taxon>Stramenopiles</taxon>
        <taxon>Ochrophyta</taxon>
        <taxon>Bolidophyceae</taxon>
        <taxon>Parmales</taxon>
        <taxon>Triparmaceae</taxon>
        <taxon>Triparma</taxon>
    </lineage>
</organism>
<feature type="region of interest" description="Disordered" evidence="1">
    <location>
        <begin position="317"/>
        <end position="338"/>
    </location>
</feature>
<sequence>MIFRRASSVDSPENKWFLLSDMGEQHYLSTMSTMSSLTYLILSTSGKPIFSTSSIDISHSGLTSTLLSFSGTVTPNILSSLETENEKYTFLKKGSIYLLAHGQTPYSSTYITLTLEILYTQILFTLTSKVHSIFQKSPNFDLRSMLGATDVVMKGLMGQGGGGYLVGGVECLRMEVEVRDEVTRCIKQISNHVENTLYGLLLTHSTLITLLQPSNPSLHLQTSDLHLLTNFISQSSSTLMSSESWVPICLPGFNETGFLYMYVCCLHQATELFLVLVSSENRPEQFFQFQNARAAVVHALGLKQRTAGKIIHQHGFEDDRESSLSNPPTPPTQNNSSPLIQSILTSTSQKNSHLLQTYTSVGVLHFLYRLNVDYKEGGEVVFKVENDLGFPFVDGGEGETGGKFWLVTGRS</sequence>
<evidence type="ECO:0000259" key="3">
    <source>
        <dbReference type="Pfam" id="PF19037"/>
    </source>
</evidence>
<dbReference type="AlphaFoldDB" id="A0A9W6ZWM7"/>
<feature type="domain" description="FUZ/MON1/HPS1 first Longin" evidence="2">
    <location>
        <begin position="39"/>
        <end position="152"/>
    </location>
</feature>
<dbReference type="PANTHER" id="PTHR13027">
    <property type="entry name" value="SAND PROTEIN-RELATED"/>
    <property type="match status" value="1"/>
</dbReference>
<dbReference type="GO" id="GO:0016192">
    <property type="term" value="P:vesicle-mediated transport"/>
    <property type="evidence" value="ECO:0007669"/>
    <property type="project" value="InterPro"/>
</dbReference>
<evidence type="ECO:0000313" key="5">
    <source>
        <dbReference type="Proteomes" id="UP001162640"/>
    </source>
</evidence>
<accession>A0A9W6ZWM7</accession>
<dbReference type="Proteomes" id="UP001162640">
    <property type="component" value="Unassembled WGS sequence"/>
</dbReference>
<protein>
    <recommendedName>
        <fullName evidence="6">Vacuolar fusion protein MON1</fullName>
    </recommendedName>
</protein>
<dbReference type="PRINTS" id="PR01546">
    <property type="entry name" value="YEAST73DUF"/>
</dbReference>
<comment type="caution">
    <text evidence="4">The sequence shown here is derived from an EMBL/GenBank/DDBJ whole genome shotgun (WGS) entry which is preliminary data.</text>
</comment>
<dbReference type="InterPro" id="IPR004353">
    <property type="entry name" value="Mon1"/>
</dbReference>
<dbReference type="InterPro" id="IPR043972">
    <property type="entry name" value="FUZ/MON1/HPS1_longin_1"/>
</dbReference>
<name>A0A9W6ZWM7_9STRA</name>